<sequence length="47" mass="5338">MGKKKVTIQLQGSMVEVDYFFGIQDAIDESVMQRLEVQIEPGAEYDT</sequence>
<evidence type="ECO:0000313" key="1">
    <source>
        <dbReference type="EMBL" id="BDX05855.1"/>
    </source>
</evidence>
<evidence type="ECO:0000313" key="2">
    <source>
        <dbReference type="Proteomes" id="UP001333710"/>
    </source>
</evidence>
<protein>
    <submittedName>
        <fullName evidence="1">Uncharacterized protein</fullName>
    </submittedName>
</protein>
<reference evidence="1" key="1">
    <citation type="submission" date="2023-01" db="EMBL/GenBank/DDBJ databases">
        <title>Complete genome sequence of Planctobacterium marinum strain Dej080120_11.</title>
        <authorList>
            <person name="Ueki S."/>
            <person name="Maruyama F."/>
        </authorList>
    </citation>
    <scope>NUCLEOTIDE SEQUENCE</scope>
    <source>
        <strain evidence="1">Dej080120_11</strain>
    </source>
</reference>
<accession>A0AA48KTX2</accession>
<name>A0AA48KTX2_9ALTE</name>
<dbReference type="KEGG" id="pmaw:MACH26_13760"/>
<gene>
    <name evidence="1" type="ORF">MACH26_13760</name>
</gene>
<dbReference type="Proteomes" id="UP001333710">
    <property type="component" value="Chromosome"/>
</dbReference>
<dbReference type="RefSeq" id="WP_338291854.1">
    <property type="nucleotide sequence ID" value="NZ_AP027272.1"/>
</dbReference>
<keyword evidence="2" id="KW-1185">Reference proteome</keyword>
<proteinExistence type="predicted"/>
<organism evidence="1 2">
    <name type="scientific">Planctobacterium marinum</name>
    <dbReference type="NCBI Taxonomy" id="1631968"/>
    <lineage>
        <taxon>Bacteria</taxon>
        <taxon>Pseudomonadati</taxon>
        <taxon>Pseudomonadota</taxon>
        <taxon>Gammaproteobacteria</taxon>
        <taxon>Alteromonadales</taxon>
        <taxon>Alteromonadaceae</taxon>
        <taxon>Planctobacterium</taxon>
    </lineage>
</organism>
<dbReference type="AlphaFoldDB" id="A0AA48KTX2"/>
<dbReference type="EMBL" id="AP027272">
    <property type="protein sequence ID" value="BDX05855.1"/>
    <property type="molecule type" value="Genomic_DNA"/>
</dbReference>